<sequence length="354" mass="40967">MQHSALSSHYDFPRGSFTTAINIIVQTSLRVIDYCFLSIYDVDTPRWVIRGEVAPLPTTGAQRLAYAADLFTAVRGCSWFQDTHWDFTPSSIIAAKPKTRRSIFFIHKMLQALLYLAALDAAETINKTVVWDTTLAHPITSLPTFDRVLHTASLSVWLVTTMDLQIIIPALIALPLGSHPSSWSLLFNSTLSATSVAGFWTRRWHSLYRRSFTRLAHLPWLIASKLFLPRLANFVRLVIVFAFSMGMHLIIEAWAPVDEQHPHHVDWAIVFCFMMQPVGILIERFFIVPLSRLLPRPLREVVMRMWTWGFFIWTTGYWWDVWIRRGTHNREDGGIGVSLVRRLDWGPWNKYKWE</sequence>
<evidence type="ECO:0000256" key="8">
    <source>
        <dbReference type="SAM" id="Phobius"/>
    </source>
</evidence>
<dbReference type="STRING" id="930990.A0A067MRA3"/>
<dbReference type="PANTHER" id="PTHR31595:SF57">
    <property type="entry name" value="OS04G0481900 PROTEIN"/>
    <property type="match status" value="1"/>
</dbReference>
<dbReference type="PANTHER" id="PTHR31595">
    <property type="entry name" value="LONG-CHAIN-ALCOHOL O-FATTY-ACYLTRANSFERASE 3-RELATED"/>
    <property type="match status" value="1"/>
</dbReference>
<evidence type="ECO:0000256" key="1">
    <source>
        <dbReference type="ARBA" id="ARBA00004141"/>
    </source>
</evidence>
<keyword evidence="5 8" id="KW-0812">Transmembrane</keyword>
<evidence type="ECO:0000259" key="9">
    <source>
        <dbReference type="Pfam" id="PF13813"/>
    </source>
</evidence>
<dbReference type="EMBL" id="KL198024">
    <property type="protein sequence ID" value="KDQ17235.1"/>
    <property type="molecule type" value="Genomic_DNA"/>
</dbReference>
<dbReference type="InterPro" id="IPR044851">
    <property type="entry name" value="Wax_synthase"/>
</dbReference>
<protein>
    <recommendedName>
        <fullName evidence="9">Wax synthase domain-containing protein</fullName>
    </recommendedName>
</protein>
<gene>
    <name evidence="10" type="ORF">BOTBODRAFT_30051</name>
</gene>
<evidence type="ECO:0000256" key="5">
    <source>
        <dbReference type="ARBA" id="ARBA00022692"/>
    </source>
</evidence>
<evidence type="ECO:0000256" key="6">
    <source>
        <dbReference type="ARBA" id="ARBA00022989"/>
    </source>
</evidence>
<accession>A0A067MRA3</accession>
<comment type="pathway">
    <text evidence="2">Secondary metabolite biosynthesis.</text>
</comment>
<feature type="transmembrane region" description="Helical" evidence="8">
    <location>
        <begin position="154"/>
        <end position="176"/>
    </location>
</feature>
<evidence type="ECO:0000313" key="10">
    <source>
        <dbReference type="EMBL" id="KDQ17235.1"/>
    </source>
</evidence>
<feature type="domain" description="Wax synthase" evidence="9">
    <location>
        <begin position="183"/>
        <end position="258"/>
    </location>
</feature>
<proteinExistence type="inferred from homology"/>
<keyword evidence="11" id="KW-1185">Reference proteome</keyword>
<dbReference type="GO" id="GO:0016020">
    <property type="term" value="C:membrane"/>
    <property type="evidence" value="ECO:0007669"/>
    <property type="project" value="UniProtKB-SubCell"/>
</dbReference>
<keyword evidence="6 8" id="KW-1133">Transmembrane helix</keyword>
<feature type="transmembrane region" description="Helical" evidence="8">
    <location>
        <begin position="234"/>
        <end position="255"/>
    </location>
</feature>
<dbReference type="InterPro" id="IPR032805">
    <property type="entry name" value="Wax_synthase_dom"/>
</dbReference>
<feature type="transmembrane region" description="Helical" evidence="8">
    <location>
        <begin position="267"/>
        <end position="289"/>
    </location>
</feature>
<feature type="transmembrane region" description="Helical" evidence="8">
    <location>
        <begin position="182"/>
        <end position="201"/>
    </location>
</feature>
<dbReference type="Proteomes" id="UP000027195">
    <property type="component" value="Unassembled WGS sequence"/>
</dbReference>
<dbReference type="OrthoDB" id="1077582at2759"/>
<comment type="similarity">
    <text evidence="3">Belongs to the wax synthase family.</text>
</comment>
<comment type="subcellular location">
    <subcellularLocation>
        <location evidence="1">Membrane</location>
        <topology evidence="1">Multi-pass membrane protein</topology>
    </subcellularLocation>
</comment>
<dbReference type="HOGENOM" id="CLU_685098_0_0_1"/>
<evidence type="ECO:0000313" key="11">
    <source>
        <dbReference type="Proteomes" id="UP000027195"/>
    </source>
</evidence>
<dbReference type="AlphaFoldDB" id="A0A067MRA3"/>
<dbReference type="GO" id="GO:0006629">
    <property type="term" value="P:lipid metabolic process"/>
    <property type="evidence" value="ECO:0007669"/>
    <property type="project" value="InterPro"/>
</dbReference>
<name>A0A067MRA3_BOTB1</name>
<dbReference type="GO" id="GO:0008374">
    <property type="term" value="F:O-acyltransferase activity"/>
    <property type="evidence" value="ECO:0007669"/>
    <property type="project" value="InterPro"/>
</dbReference>
<keyword evidence="4" id="KW-0808">Transferase</keyword>
<feature type="transmembrane region" description="Helical" evidence="8">
    <location>
        <begin position="301"/>
        <end position="319"/>
    </location>
</feature>
<keyword evidence="7 8" id="KW-0472">Membrane</keyword>
<evidence type="ECO:0000256" key="7">
    <source>
        <dbReference type="ARBA" id="ARBA00023136"/>
    </source>
</evidence>
<evidence type="ECO:0000256" key="3">
    <source>
        <dbReference type="ARBA" id="ARBA00007282"/>
    </source>
</evidence>
<dbReference type="InParanoid" id="A0A067MRA3"/>
<dbReference type="Pfam" id="PF13813">
    <property type="entry name" value="MBOAT_2"/>
    <property type="match status" value="1"/>
</dbReference>
<evidence type="ECO:0000256" key="4">
    <source>
        <dbReference type="ARBA" id="ARBA00022679"/>
    </source>
</evidence>
<evidence type="ECO:0000256" key="2">
    <source>
        <dbReference type="ARBA" id="ARBA00005179"/>
    </source>
</evidence>
<organism evidence="10 11">
    <name type="scientific">Botryobasidium botryosum (strain FD-172 SS1)</name>
    <dbReference type="NCBI Taxonomy" id="930990"/>
    <lineage>
        <taxon>Eukaryota</taxon>
        <taxon>Fungi</taxon>
        <taxon>Dikarya</taxon>
        <taxon>Basidiomycota</taxon>
        <taxon>Agaricomycotina</taxon>
        <taxon>Agaricomycetes</taxon>
        <taxon>Cantharellales</taxon>
        <taxon>Botryobasidiaceae</taxon>
        <taxon>Botryobasidium</taxon>
    </lineage>
</organism>
<reference evidence="11" key="1">
    <citation type="journal article" date="2014" name="Proc. Natl. Acad. Sci. U.S.A.">
        <title>Extensive sampling of basidiomycete genomes demonstrates inadequacy of the white-rot/brown-rot paradigm for wood decay fungi.</title>
        <authorList>
            <person name="Riley R."/>
            <person name="Salamov A.A."/>
            <person name="Brown D.W."/>
            <person name="Nagy L.G."/>
            <person name="Floudas D."/>
            <person name="Held B.W."/>
            <person name="Levasseur A."/>
            <person name="Lombard V."/>
            <person name="Morin E."/>
            <person name="Otillar R."/>
            <person name="Lindquist E.A."/>
            <person name="Sun H."/>
            <person name="LaButti K.M."/>
            <person name="Schmutz J."/>
            <person name="Jabbour D."/>
            <person name="Luo H."/>
            <person name="Baker S.E."/>
            <person name="Pisabarro A.G."/>
            <person name="Walton J.D."/>
            <person name="Blanchette R.A."/>
            <person name="Henrissat B."/>
            <person name="Martin F."/>
            <person name="Cullen D."/>
            <person name="Hibbett D.S."/>
            <person name="Grigoriev I.V."/>
        </authorList>
    </citation>
    <scope>NUCLEOTIDE SEQUENCE [LARGE SCALE GENOMIC DNA]</scope>
    <source>
        <strain evidence="11">FD-172 SS1</strain>
    </source>
</reference>